<keyword evidence="1" id="KW-0732">Signal</keyword>
<feature type="chain" id="PRO_5035228920" description="PEGA domain-containing protein" evidence="1">
    <location>
        <begin position="23"/>
        <end position="370"/>
    </location>
</feature>
<evidence type="ECO:0000313" key="4">
    <source>
        <dbReference type="Proteomes" id="UP000642829"/>
    </source>
</evidence>
<gene>
    <name evidence="3" type="ORF">GCM10007047_17430</name>
</gene>
<reference evidence="3" key="1">
    <citation type="journal article" date="2014" name="Int. J. Syst. Evol. Microbiol.">
        <title>Complete genome sequence of Corynebacterium casei LMG S-19264T (=DSM 44701T), isolated from a smear-ripened cheese.</title>
        <authorList>
            <consortium name="US DOE Joint Genome Institute (JGI-PGF)"/>
            <person name="Walter F."/>
            <person name="Albersmeier A."/>
            <person name="Kalinowski J."/>
            <person name="Ruckert C."/>
        </authorList>
    </citation>
    <scope>NUCLEOTIDE SEQUENCE</scope>
    <source>
        <strain evidence="3">KCTC 12870</strain>
    </source>
</reference>
<feature type="signal peptide" evidence="1">
    <location>
        <begin position="1"/>
        <end position="22"/>
    </location>
</feature>
<dbReference type="Gene3D" id="3.40.50.10610">
    <property type="entry name" value="ABC-type transport auxiliary lipoprotein component"/>
    <property type="match status" value="1"/>
</dbReference>
<evidence type="ECO:0000259" key="2">
    <source>
        <dbReference type="Pfam" id="PF08308"/>
    </source>
</evidence>
<feature type="domain" description="PEGA" evidence="2">
    <location>
        <begin position="244"/>
        <end position="295"/>
    </location>
</feature>
<dbReference type="RefSeq" id="WP_189514153.1">
    <property type="nucleotide sequence ID" value="NZ_BMXG01000009.1"/>
</dbReference>
<protein>
    <recommendedName>
        <fullName evidence="2">PEGA domain-containing protein</fullName>
    </recommendedName>
</protein>
<dbReference type="AlphaFoldDB" id="A0A8J3DI03"/>
<name>A0A8J3DI03_9BACT</name>
<evidence type="ECO:0000256" key="1">
    <source>
        <dbReference type="SAM" id="SignalP"/>
    </source>
</evidence>
<dbReference type="EMBL" id="BMXG01000009">
    <property type="protein sequence ID" value="GHC01463.1"/>
    <property type="molecule type" value="Genomic_DNA"/>
</dbReference>
<sequence>MRTSFFRFLSLCLLSLATTTFGQTEGRRTAVFVNNLAGVELADKANALESLLAANLNGQGFSVISRQEVANSLENDPAQTNLGRALASSSSALRLAQTLDADYLLVANLVSFGSKQIAYRGYDVATANTTYVLRVSYGLLEASGGAGLVGEEITVSEMLRQDESINIVDTDLLNGLITQAAALIAKNAREEAQLGNIPVAPALAAPVSFAITPRLQDIALPNVIIDENNVVTLTAEKFPIEATGVDIELDGVVLGSAPGTFTARPGLHQLRLTRDGFVSWERNVNLYDGFVLVAQLNFSADGQQQWQELSGFLQELQTGRELNDAEAEKLRGEAEALRQSGFRVDTNQAPSFIYENSLWGNPFPVPMVNE</sequence>
<organism evidence="3 4">
    <name type="scientific">Cerasicoccus arenae</name>
    <dbReference type="NCBI Taxonomy" id="424488"/>
    <lineage>
        <taxon>Bacteria</taxon>
        <taxon>Pseudomonadati</taxon>
        <taxon>Verrucomicrobiota</taxon>
        <taxon>Opitutia</taxon>
        <taxon>Puniceicoccales</taxon>
        <taxon>Cerasicoccaceae</taxon>
        <taxon>Cerasicoccus</taxon>
    </lineage>
</organism>
<evidence type="ECO:0000313" key="3">
    <source>
        <dbReference type="EMBL" id="GHC01463.1"/>
    </source>
</evidence>
<dbReference type="InterPro" id="IPR013229">
    <property type="entry name" value="PEGA"/>
</dbReference>
<keyword evidence="4" id="KW-1185">Reference proteome</keyword>
<dbReference type="Proteomes" id="UP000642829">
    <property type="component" value="Unassembled WGS sequence"/>
</dbReference>
<accession>A0A8J3DI03</accession>
<proteinExistence type="predicted"/>
<dbReference type="Pfam" id="PF08308">
    <property type="entry name" value="PEGA"/>
    <property type="match status" value="1"/>
</dbReference>
<reference evidence="3" key="2">
    <citation type="submission" date="2020-09" db="EMBL/GenBank/DDBJ databases">
        <authorList>
            <person name="Sun Q."/>
            <person name="Kim S."/>
        </authorList>
    </citation>
    <scope>NUCLEOTIDE SEQUENCE</scope>
    <source>
        <strain evidence="3">KCTC 12870</strain>
    </source>
</reference>
<comment type="caution">
    <text evidence="3">The sequence shown here is derived from an EMBL/GenBank/DDBJ whole genome shotgun (WGS) entry which is preliminary data.</text>
</comment>